<evidence type="ECO:0000256" key="3">
    <source>
        <dbReference type="SAM" id="MobiDB-lite"/>
    </source>
</evidence>
<dbReference type="EMBL" id="JALLAZ020001687">
    <property type="protein sequence ID" value="KAL3768094.1"/>
    <property type="molecule type" value="Genomic_DNA"/>
</dbReference>
<reference evidence="4 5" key="1">
    <citation type="submission" date="2024-10" db="EMBL/GenBank/DDBJ databases">
        <title>Updated reference genomes for cyclostephanoid diatoms.</title>
        <authorList>
            <person name="Roberts W.R."/>
            <person name="Alverson A.J."/>
        </authorList>
    </citation>
    <scope>NUCLEOTIDE SEQUENCE [LARGE SCALE GENOMIC DNA]</scope>
    <source>
        <strain evidence="4 5">AJA276-08</strain>
    </source>
</reference>
<dbReference type="PANTHER" id="PTHR47447:SF23">
    <property type="entry name" value="PENTACOTRIPEPTIDE-REPEAT REGION OF PRORP DOMAIN-CONTAINING PROTEIN"/>
    <property type="match status" value="1"/>
</dbReference>
<sequence length="1520" mass="169242">MISSHRASLVLRRRPTAAPSSSAVASSLWRRSHRLGRWGEDGDDDADVVVVVAAAGRSLSTAVRRLESYGGGGGGGGCRPPPLHRDDLLLRRGPSPTRLHGVASSRVVTIQARRFAGRKDRASTSLEVRPPTPKQRKRYHRRRRELEYEKEKHSRPNSKASARRLEDGENTERLVEIALEEEALKSQLGAHFDKVNEIQSRIESSDKFRALLEDGTIPPDEVRSAARDAARRAAESSGAPRPPLPSWWRDRMTYDWGDALVDDLMGNSSDLTSSPSPYPLHMAGEYGRLRRKVERLVRGRREEERFLLETGGVGGGVGSSSSSLSSSSSSIEITPGAADFQRRSSASLGPIRGDDGAISDKLLSDLLRAYRDANGKRTVPVGLASVLRLLRELDVPTSSLGTYSYVSMLTCCASVWEGRKVDELRRDNGVRSNGHFWSALVDVYARGGDYRGAESVLDELLEVSRAEFDVRRATHPNNTRLGPPIAVPPLSAYTSFFSACHKLIARTDVHPSIKSDAANRAWSRWKEMRIHSVAPDVMAYGALMRIFAAQVIRLRGRPEQALDLLDEIMMQMMMPVNADNVLNTKNGMAAGDGEILKSIEGDDDGWYDDSEGRTVRVKPTTLLFTSALRAVAKSHEVATKFNGGTSKKNRRRESIASYHGRLARKIVILAEQAEVRQDDGFVSALMLCAAAAGDASTARAIYLASKVRRLDHLRTCGGKDHLNRLQGLIPEDEKMQLMGGQVGNGDGANLSLFGFGGPSNTPALRSVEDEFVEGHEAYEHREYGNDTRPIATLLLAHSKAMEAKGLGSMWAGRYNRGYLCPNSLRYIEAYNQPQYENMAIPGLNSVEAGLSPEGWEKDFDDNDGKDSKALRKKHKFHIKQIMGDEHGNRKDDQDSFFDGFDNPDEDWRLQLNGSGRFNEAGEDGVVSRDWLNDQLFSEKDEMMGLLSPGNDGISTVKYRPSQGTTDDDGEATLQVKHNGAEYSNDFDSDSDDDDEGEIKDGFNVHDSFVSKQQRQPGTDREALVKAMAEVTNDLKLAEDLIPNDFHNLYADARGEDEEDSNPDDSWFDEEEFNKLMEETMNGIDDSKGGEAEELDSIPGVSTNDFAAFRTHLQQELVDEGSTQKVDDMEARQLFDMMRTYYDEKHANVTPNPDFVGSRVTAKSGDIISQNASTNIAESRLNSMNINDSQDDRARYNSYDVPLQHQMGNPIKDMRNKTIYADDYIQWGNSHAEVVESTRDVASSEKELSEAESSTPINVALPRQYMSPLLQEEEDAHILELQKNLPGMPINRIEKIADEFSRTLGYPSILRLTLAVRENMPESFSPQCLVRVNLANAKHVMSEAEKEGLVDAHLLNGMLRVLTNSGRIEPAVRFYDTEYKKHGVTPTTHSDRLLLEMLVKKKRIGRAFKLKQDVEMDGRPLDLLSYGSLVEHFGRTNELGSALLLIKECIDTHGVAPGEKSLKNVRLMCRKENLTDQVGLQKMVGDDPLEWMRRGEELKRVQNKRGKSSSLQYGMNRMLDI</sequence>
<proteinExistence type="predicted"/>
<feature type="region of interest" description="Disordered" evidence="3">
    <location>
        <begin position="68"/>
        <end position="169"/>
    </location>
</feature>
<organism evidence="4 5">
    <name type="scientific">Stephanodiscus triporus</name>
    <dbReference type="NCBI Taxonomy" id="2934178"/>
    <lineage>
        <taxon>Eukaryota</taxon>
        <taxon>Sar</taxon>
        <taxon>Stramenopiles</taxon>
        <taxon>Ochrophyta</taxon>
        <taxon>Bacillariophyta</taxon>
        <taxon>Coscinodiscophyceae</taxon>
        <taxon>Thalassiosirophycidae</taxon>
        <taxon>Stephanodiscales</taxon>
        <taxon>Stephanodiscaceae</taxon>
        <taxon>Stephanodiscus</taxon>
    </lineage>
</organism>
<feature type="repeat" description="PPR" evidence="2">
    <location>
        <begin position="1350"/>
        <end position="1385"/>
    </location>
</feature>
<dbReference type="InterPro" id="IPR002885">
    <property type="entry name" value="PPR_rpt"/>
</dbReference>
<evidence type="ECO:0008006" key="6">
    <source>
        <dbReference type="Google" id="ProtNLM"/>
    </source>
</evidence>
<dbReference type="PROSITE" id="PS51375">
    <property type="entry name" value="PPR"/>
    <property type="match status" value="1"/>
</dbReference>
<feature type="compositionally biased region" description="Acidic residues" evidence="3">
    <location>
        <begin position="984"/>
        <end position="997"/>
    </location>
</feature>
<name>A0ABD3MVV5_9STRA</name>
<evidence type="ECO:0000256" key="2">
    <source>
        <dbReference type="PROSITE-ProRule" id="PRU00708"/>
    </source>
</evidence>
<gene>
    <name evidence="4" type="ORF">ACHAW5_009151</name>
</gene>
<dbReference type="Pfam" id="PF01535">
    <property type="entry name" value="PPR"/>
    <property type="match status" value="1"/>
</dbReference>
<protein>
    <recommendedName>
        <fullName evidence="6">Pentatricopeptide repeat-containing protein</fullName>
    </recommendedName>
</protein>
<feature type="region of interest" description="Disordered" evidence="3">
    <location>
        <begin position="222"/>
        <end position="244"/>
    </location>
</feature>
<evidence type="ECO:0000313" key="4">
    <source>
        <dbReference type="EMBL" id="KAL3768094.1"/>
    </source>
</evidence>
<evidence type="ECO:0000256" key="1">
    <source>
        <dbReference type="ARBA" id="ARBA00022737"/>
    </source>
</evidence>
<feature type="compositionally biased region" description="Gly residues" evidence="3">
    <location>
        <begin position="69"/>
        <end position="78"/>
    </location>
</feature>
<keyword evidence="1" id="KW-0677">Repeat</keyword>
<dbReference type="InterPro" id="IPR011990">
    <property type="entry name" value="TPR-like_helical_dom_sf"/>
</dbReference>
<feature type="compositionally biased region" description="Basic residues" evidence="3">
    <location>
        <begin position="134"/>
        <end position="143"/>
    </location>
</feature>
<keyword evidence="5" id="KW-1185">Reference proteome</keyword>
<dbReference type="Proteomes" id="UP001530315">
    <property type="component" value="Unassembled WGS sequence"/>
</dbReference>
<comment type="caution">
    <text evidence="4">The sequence shown here is derived from an EMBL/GenBank/DDBJ whole genome shotgun (WGS) entry which is preliminary data.</text>
</comment>
<accession>A0ABD3MVV5</accession>
<dbReference type="PANTHER" id="PTHR47447">
    <property type="entry name" value="OS03G0856100 PROTEIN"/>
    <property type="match status" value="1"/>
</dbReference>
<feature type="region of interest" description="Disordered" evidence="3">
    <location>
        <begin position="946"/>
        <end position="997"/>
    </location>
</feature>
<feature type="compositionally biased region" description="Basic and acidic residues" evidence="3">
    <location>
        <begin position="222"/>
        <end position="234"/>
    </location>
</feature>
<evidence type="ECO:0000313" key="5">
    <source>
        <dbReference type="Proteomes" id="UP001530315"/>
    </source>
</evidence>
<dbReference type="Gene3D" id="1.25.40.10">
    <property type="entry name" value="Tetratricopeptide repeat domain"/>
    <property type="match status" value="3"/>
</dbReference>
<feature type="compositionally biased region" description="Basic and acidic residues" evidence="3">
    <location>
        <begin position="144"/>
        <end position="154"/>
    </location>
</feature>